<feature type="transmembrane region" description="Helical" evidence="7">
    <location>
        <begin position="116"/>
        <end position="138"/>
    </location>
</feature>
<evidence type="ECO:0000313" key="10">
    <source>
        <dbReference type="Proteomes" id="UP000541444"/>
    </source>
</evidence>
<keyword evidence="3" id="KW-0029">Amino-acid transport</keyword>
<dbReference type="PANTHER" id="PTHR22950">
    <property type="entry name" value="AMINO ACID TRANSPORTER"/>
    <property type="match status" value="1"/>
</dbReference>
<dbReference type="EMBL" id="JACGCM010001147">
    <property type="protein sequence ID" value="KAF6160897.1"/>
    <property type="molecule type" value="Genomic_DNA"/>
</dbReference>
<reference evidence="9 10" key="1">
    <citation type="journal article" date="2020" name="IScience">
        <title>Genome Sequencing of the Endangered Kingdonia uniflora (Circaeasteraceae, Ranunculales) Reveals Potential Mechanisms of Evolutionary Specialization.</title>
        <authorList>
            <person name="Sun Y."/>
            <person name="Deng T."/>
            <person name="Zhang A."/>
            <person name="Moore M.J."/>
            <person name="Landis J.B."/>
            <person name="Lin N."/>
            <person name="Zhang H."/>
            <person name="Zhang X."/>
            <person name="Huang J."/>
            <person name="Zhang X."/>
            <person name="Sun H."/>
            <person name="Wang H."/>
        </authorList>
    </citation>
    <scope>NUCLEOTIDE SEQUENCE [LARGE SCALE GENOMIC DNA]</scope>
    <source>
        <strain evidence="9">TB1705</strain>
        <tissue evidence="9">Leaf</tissue>
    </source>
</reference>
<feature type="transmembrane region" description="Helical" evidence="7">
    <location>
        <begin position="35"/>
        <end position="54"/>
    </location>
</feature>
<dbReference type="Proteomes" id="UP000541444">
    <property type="component" value="Unassembled WGS sequence"/>
</dbReference>
<gene>
    <name evidence="9" type="ORF">GIB67_025432</name>
</gene>
<comment type="caution">
    <text evidence="9">The sequence shown here is derived from an EMBL/GenBank/DDBJ whole genome shotgun (WGS) entry which is preliminary data.</text>
</comment>
<dbReference type="GO" id="GO:0015179">
    <property type="term" value="F:L-amino acid transmembrane transporter activity"/>
    <property type="evidence" value="ECO:0007669"/>
    <property type="project" value="TreeGrafter"/>
</dbReference>
<keyword evidence="5 7" id="KW-0472">Membrane</keyword>
<evidence type="ECO:0000256" key="3">
    <source>
        <dbReference type="ARBA" id="ARBA00022970"/>
    </source>
</evidence>
<feature type="transmembrane region" description="Helical" evidence="7">
    <location>
        <begin position="246"/>
        <end position="269"/>
    </location>
</feature>
<evidence type="ECO:0000256" key="4">
    <source>
        <dbReference type="ARBA" id="ARBA00022989"/>
    </source>
</evidence>
<evidence type="ECO:0000259" key="8">
    <source>
        <dbReference type="Pfam" id="PF01490"/>
    </source>
</evidence>
<name>A0A7J7N1A5_9MAGN</name>
<evidence type="ECO:0000256" key="1">
    <source>
        <dbReference type="ARBA" id="ARBA00004141"/>
    </source>
</evidence>
<dbReference type="InterPro" id="IPR013057">
    <property type="entry name" value="AA_transpt_TM"/>
</dbReference>
<feature type="transmembrane region" description="Helical" evidence="7">
    <location>
        <begin position="144"/>
        <end position="165"/>
    </location>
</feature>
<evidence type="ECO:0000256" key="6">
    <source>
        <dbReference type="SAM" id="MobiDB-lite"/>
    </source>
</evidence>
<accession>A0A7J7N1A5</accession>
<dbReference type="GO" id="GO:0005774">
    <property type="term" value="C:vacuolar membrane"/>
    <property type="evidence" value="ECO:0007669"/>
    <property type="project" value="TreeGrafter"/>
</dbReference>
<feature type="transmembrane region" description="Helical" evidence="7">
    <location>
        <begin position="212"/>
        <end position="234"/>
    </location>
</feature>
<keyword evidence="3" id="KW-0813">Transport</keyword>
<dbReference type="PANTHER" id="PTHR22950:SF349">
    <property type="entry name" value="AMINO ACID TRANSPORTER TRANSMEMBRANE DOMAIN-CONTAINING PROTEIN"/>
    <property type="match status" value="1"/>
</dbReference>
<feature type="transmembrane region" description="Helical" evidence="7">
    <location>
        <begin position="396"/>
        <end position="414"/>
    </location>
</feature>
<evidence type="ECO:0000256" key="5">
    <source>
        <dbReference type="ARBA" id="ARBA00023136"/>
    </source>
</evidence>
<sequence>MTEPNNSKIPLLLTPSSSSSSSSSLSGTSSSIQTLGNIIVSVVGTGVLGLPFAFKVAGWLAGSLGVIIAAICTYYCMLLLVECRDKLQTEEEGPITQQLQTYGDLGYKALGSTGRYLTEFLIVISQCGGSVAYIVFIGQNLSSISNLSSSSFVLILIPIEITLSWIRSLSALAPFSVFADICNVLAMSMVLTEDLQLFDDYSNIKAIASIGGLPFAGGVAVFCFEGFGMTLALEASMRKRSGFKKVLALAFAGITLMYVCFGFFGYLAYGDQTRDIITLNLPKDWSATAVKIGLCVGLTFTFPIMMHPIQEIIEAKLKEASWFQKLCFSNAGERFVVYMSRGVLVVSLALLALCVPGFGIFVSLVGSTVCALLSFVFPATFHLILMGSSLGIWRKALDYIILSSGLAFACYGTYNTAVSSKF</sequence>
<evidence type="ECO:0000256" key="7">
    <source>
        <dbReference type="SAM" id="Phobius"/>
    </source>
</evidence>
<dbReference type="Pfam" id="PF01490">
    <property type="entry name" value="Aa_trans"/>
    <property type="match status" value="1"/>
</dbReference>
<evidence type="ECO:0000313" key="9">
    <source>
        <dbReference type="EMBL" id="KAF6160897.1"/>
    </source>
</evidence>
<comment type="subcellular location">
    <subcellularLocation>
        <location evidence="1">Membrane</location>
        <topology evidence="1">Multi-pass membrane protein</topology>
    </subcellularLocation>
</comment>
<feature type="transmembrane region" description="Helical" evidence="7">
    <location>
        <begin position="335"/>
        <end position="358"/>
    </location>
</feature>
<feature type="transmembrane region" description="Helical" evidence="7">
    <location>
        <begin position="364"/>
        <end position="384"/>
    </location>
</feature>
<dbReference type="AlphaFoldDB" id="A0A7J7N1A5"/>
<dbReference type="OrthoDB" id="1684102at2759"/>
<feature type="transmembrane region" description="Helical" evidence="7">
    <location>
        <begin position="289"/>
        <end position="309"/>
    </location>
</feature>
<feature type="compositionally biased region" description="Low complexity" evidence="6">
    <location>
        <begin position="10"/>
        <end position="30"/>
    </location>
</feature>
<proteinExistence type="predicted"/>
<keyword evidence="4 7" id="KW-1133">Transmembrane helix</keyword>
<protein>
    <recommendedName>
        <fullName evidence="8">Amino acid transporter transmembrane domain-containing protein</fullName>
    </recommendedName>
</protein>
<organism evidence="9 10">
    <name type="scientific">Kingdonia uniflora</name>
    <dbReference type="NCBI Taxonomy" id="39325"/>
    <lineage>
        <taxon>Eukaryota</taxon>
        <taxon>Viridiplantae</taxon>
        <taxon>Streptophyta</taxon>
        <taxon>Embryophyta</taxon>
        <taxon>Tracheophyta</taxon>
        <taxon>Spermatophyta</taxon>
        <taxon>Magnoliopsida</taxon>
        <taxon>Ranunculales</taxon>
        <taxon>Circaeasteraceae</taxon>
        <taxon>Kingdonia</taxon>
    </lineage>
</organism>
<feature type="transmembrane region" description="Helical" evidence="7">
    <location>
        <begin position="60"/>
        <end position="81"/>
    </location>
</feature>
<feature type="region of interest" description="Disordered" evidence="6">
    <location>
        <begin position="1"/>
        <end position="30"/>
    </location>
</feature>
<evidence type="ECO:0000256" key="2">
    <source>
        <dbReference type="ARBA" id="ARBA00022692"/>
    </source>
</evidence>
<feature type="domain" description="Amino acid transporter transmembrane" evidence="8">
    <location>
        <begin position="28"/>
        <end position="416"/>
    </location>
</feature>
<keyword evidence="2 7" id="KW-0812">Transmembrane</keyword>
<keyword evidence="10" id="KW-1185">Reference proteome</keyword>